<proteinExistence type="predicted"/>
<dbReference type="Proteomes" id="UP000238274">
    <property type="component" value="Unassembled WGS sequence"/>
</dbReference>
<reference evidence="2 3" key="1">
    <citation type="submission" date="2017-12" db="EMBL/GenBank/DDBJ databases">
        <title>Gene loss provides genomic basis for host adaptation in cereal stripe rust fungi.</title>
        <authorList>
            <person name="Xia C."/>
        </authorList>
    </citation>
    <scope>NUCLEOTIDE SEQUENCE [LARGE SCALE GENOMIC DNA]</scope>
    <source>
        <strain evidence="2 3">93TX-2</strain>
    </source>
</reference>
<reference evidence="3" key="3">
    <citation type="journal article" date="2018" name="Mol. Plant Microbe Interact.">
        <title>Genome sequence resources for the wheat stripe rust pathogen (Puccinia striiformis f. sp. tritici) and the barley stripe rust pathogen (Puccinia striiformis f. sp. hordei).</title>
        <authorList>
            <person name="Xia C."/>
            <person name="Wang M."/>
            <person name="Yin C."/>
            <person name="Cornejo O.E."/>
            <person name="Hulbert S.H."/>
            <person name="Chen X."/>
        </authorList>
    </citation>
    <scope>NUCLEOTIDE SEQUENCE [LARGE SCALE GENOMIC DNA]</scope>
    <source>
        <strain evidence="3">93TX-2</strain>
    </source>
</reference>
<feature type="region of interest" description="Disordered" evidence="1">
    <location>
        <begin position="212"/>
        <end position="246"/>
    </location>
</feature>
<reference evidence="3" key="2">
    <citation type="journal article" date="2018" name="BMC Genomics">
        <title>Genomic insights into host adaptation between the wheat stripe rust pathogen (Puccinia striiformis f. sp. tritici) and the barley stripe rust pathogen (Puccinia striiformis f. sp. hordei).</title>
        <authorList>
            <person name="Xia C."/>
            <person name="Wang M."/>
            <person name="Yin C."/>
            <person name="Cornejo O.E."/>
            <person name="Hulbert S.H."/>
            <person name="Chen X."/>
        </authorList>
    </citation>
    <scope>NUCLEOTIDE SEQUENCE [LARGE SCALE GENOMIC DNA]</scope>
    <source>
        <strain evidence="3">93TX-2</strain>
    </source>
</reference>
<accession>A0A2S4V236</accession>
<protein>
    <submittedName>
        <fullName evidence="2">Uncharacterized protein</fullName>
    </submittedName>
</protein>
<dbReference type="EMBL" id="PKSM01000196">
    <property type="protein sequence ID" value="POW03550.1"/>
    <property type="molecule type" value="Genomic_DNA"/>
</dbReference>
<organism evidence="2 3">
    <name type="scientific">Puccinia striiformis</name>
    <dbReference type="NCBI Taxonomy" id="27350"/>
    <lineage>
        <taxon>Eukaryota</taxon>
        <taxon>Fungi</taxon>
        <taxon>Dikarya</taxon>
        <taxon>Basidiomycota</taxon>
        <taxon>Pucciniomycotina</taxon>
        <taxon>Pucciniomycetes</taxon>
        <taxon>Pucciniales</taxon>
        <taxon>Pucciniaceae</taxon>
        <taxon>Puccinia</taxon>
    </lineage>
</organism>
<dbReference type="AlphaFoldDB" id="A0A2S4V236"/>
<evidence type="ECO:0000313" key="3">
    <source>
        <dbReference type="Proteomes" id="UP000238274"/>
    </source>
</evidence>
<feature type="region of interest" description="Disordered" evidence="1">
    <location>
        <begin position="102"/>
        <end position="125"/>
    </location>
</feature>
<evidence type="ECO:0000256" key="1">
    <source>
        <dbReference type="SAM" id="MobiDB-lite"/>
    </source>
</evidence>
<keyword evidence="3" id="KW-1185">Reference proteome</keyword>
<name>A0A2S4V236_9BASI</name>
<dbReference type="VEuPathDB" id="FungiDB:PSHT_11653"/>
<sequence>MNTQTQLSRSTHASSIVVAPKTVTPLSISCVRLTQLVRQKRMVAPFSTPELDRLLVREKHYKQTKRWPKPQHQLWILNQVDRPRRQKCKWCPAICRGHETSSGHLKSHHNRFTQKGKSDKGGGRKYQYPQSSTIMYDGVQQQGTKLNPHDVAITPSAVVVWYSNMQTPTLISTIDNGWLTKQKKIEEDELAELSIPLQDIGIDTRQAHSISTSVNSGSDHGNADDKTSNCGEEAKPATRTFPPTPHVSSLRLQELCKNVTPQPNRVIKGITQSAPQRTNFDQTVEGMNIKFRIQNLLEYQIHQPLQSH</sequence>
<evidence type="ECO:0000313" key="2">
    <source>
        <dbReference type="EMBL" id="POW03550.1"/>
    </source>
</evidence>
<gene>
    <name evidence="2" type="ORF">PSHT_11653</name>
</gene>
<feature type="compositionally biased region" description="Basic residues" evidence="1">
    <location>
        <begin position="105"/>
        <end position="114"/>
    </location>
</feature>
<feature type="compositionally biased region" description="Basic and acidic residues" evidence="1">
    <location>
        <begin position="221"/>
        <end position="236"/>
    </location>
</feature>
<comment type="caution">
    <text evidence="2">The sequence shown here is derived from an EMBL/GenBank/DDBJ whole genome shotgun (WGS) entry which is preliminary data.</text>
</comment>